<proteinExistence type="predicted"/>
<evidence type="ECO:0000313" key="2">
    <source>
        <dbReference type="Ensembl" id="ENSEBUP00000014730.1"/>
    </source>
</evidence>
<organism evidence="2 3">
    <name type="scientific">Eptatretus burgeri</name>
    <name type="common">Inshore hagfish</name>
    <dbReference type="NCBI Taxonomy" id="7764"/>
    <lineage>
        <taxon>Eukaryota</taxon>
        <taxon>Metazoa</taxon>
        <taxon>Chordata</taxon>
        <taxon>Craniata</taxon>
        <taxon>Vertebrata</taxon>
        <taxon>Cyclostomata</taxon>
        <taxon>Myxini</taxon>
        <taxon>Myxiniformes</taxon>
        <taxon>Myxinidae</taxon>
        <taxon>Eptatretinae</taxon>
        <taxon>Eptatretus</taxon>
    </lineage>
</organism>
<keyword evidence="3" id="KW-1185">Reference proteome</keyword>
<protein>
    <submittedName>
        <fullName evidence="2">Uncharacterized protein</fullName>
    </submittedName>
</protein>
<reference evidence="2" key="1">
    <citation type="submission" date="2025-08" db="UniProtKB">
        <authorList>
            <consortium name="Ensembl"/>
        </authorList>
    </citation>
    <scope>IDENTIFICATION</scope>
</reference>
<accession>A0A8C4WW51</accession>
<reference evidence="2" key="2">
    <citation type="submission" date="2025-09" db="UniProtKB">
        <authorList>
            <consortium name="Ensembl"/>
        </authorList>
    </citation>
    <scope>IDENTIFICATION</scope>
</reference>
<evidence type="ECO:0000256" key="1">
    <source>
        <dbReference type="SAM" id="MobiDB-lite"/>
    </source>
</evidence>
<dbReference type="Proteomes" id="UP000694388">
    <property type="component" value="Unplaced"/>
</dbReference>
<dbReference type="AlphaFoldDB" id="A0A8C4WW51"/>
<feature type="region of interest" description="Disordered" evidence="1">
    <location>
        <begin position="126"/>
        <end position="174"/>
    </location>
</feature>
<evidence type="ECO:0000313" key="3">
    <source>
        <dbReference type="Proteomes" id="UP000694388"/>
    </source>
</evidence>
<sequence>MVQKARQSRKAEEGYPPGIPRQVLEMRLVLQDSRLHIPLEVQGRTASLPRLVPDIQPSHTTSPIRRSLSFFGSVEAEPGASLADFSLDRVVPVMIQSREPSPASSVSSFGEGKVWEQARSPTEILSGSQPEPFFEAGPQLGTERSRTTRRRSFAHLESFGKPRSRSPRSFPGKSHWKCSPSSSIVCGKQVCCFHHCHYL</sequence>
<name>A0A8C4WW51_EPTBU</name>
<dbReference type="Ensembl" id="ENSEBUT00000015306.1">
    <property type="protein sequence ID" value="ENSEBUP00000014730.1"/>
    <property type="gene ID" value="ENSEBUG00000009285.1"/>
</dbReference>